<proteinExistence type="predicted"/>
<dbReference type="AlphaFoldDB" id="X1S1C6"/>
<gene>
    <name evidence="1" type="ORF">S12H4_15274</name>
</gene>
<evidence type="ECO:0000313" key="1">
    <source>
        <dbReference type="EMBL" id="GAI86688.1"/>
    </source>
</evidence>
<comment type="caution">
    <text evidence="1">The sequence shown here is derived from an EMBL/GenBank/DDBJ whole genome shotgun (WGS) entry which is preliminary data.</text>
</comment>
<sequence length="113" mass="13607">MPKEPAERYMEWLEREEERLGIAATQRASMDIEEAREMLYEELGYDPTESQLSTFMELGKARYEIMPEIGITAYRFERPYGYQMVYQDVKTTLFISYAETTERIKMGWGEWRY</sequence>
<dbReference type="EMBL" id="BARW01007324">
    <property type="protein sequence ID" value="GAI86688.1"/>
    <property type="molecule type" value="Genomic_DNA"/>
</dbReference>
<reference evidence="1" key="1">
    <citation type="journal article" date="2014" name="Front. Microbiol.">
        <title>High frequency of phylogenetically diverse reductive dehalogenase-homologous genes in deep subseafloor sedimentary metagenomes.</title>
        <authorList>
            <person name="Kawai M."/>
            <person name="Futagami T."/>
            <person name="Toyoda A."/>
            <person name="Takaki Y."/>
            <person name="Nishi S."/>
            <person name="Hori S."/>
            <person name="Arai W."/>
            <person name="Tsubouchi T."/>
            <person name="Morono Y."/>
            <person name="Uchiyama I."/>
            <person name="Ito T."/>
            <person name="Fujiyama A."/>
            <person name="Inagaki F."/>
            <person name="Takami H."/>
        </authorList>
    </citation>
    <scope>NUCLEOTIDE SEQUENCE</scope>
    <source>
        <strain evidence="1">Expedition CK06-06</strain>
    </source>
</reference>
<name>X1S1C6_9ZZZZ</name>
<accession>X1S1C6</accession>
<organism evidence="1">
    <name type="scientific">marine sediment metagenome</name>
    <dbReference type="NCBI Taxonomy" id="412755"/>
    <lineage>
        <taxon>unclassified sequences</taxon>
        <taxon>metagenomes</taxon>
        <taxon>ecological metagenomes</taxon>
    </lineage>
</organism>
<protein>
    <submittedName>
        <fullName evidence="1">Uncharacterized protein</fullName>
    </submittedName>
</protein>